<dbReference type="PANTHER" id="PTHR15660:SF1">
    <property type="entry name" value="BRISC AND BRCA1-A COMPLEX MEMBER 1"/>
    <property type="match status" value="1"/>
</dbReference>
<dbReference type="EMBL" id="AMQM01000880">
    <property type="status" value="NOT_ANNOTATED_CDS"/>
    <property type="molecule type" value="Genomic_DNA"/>
</dbReference>
<keyword evidence="5" id="KW-0963">Cytoplasm</keyword>
<dbReference type="CDD" id="cd21502">
    <property type="entry name" value="vWA_BABAM1"/>
    <property type="match status" value="1"/>
</dbReference>
<evidence type="ECO:0000256" key="15">
    <source>
        <dbReference type="ARBA" id="ARBA00031038"/>
    </source>
</evidence>
<accession>T1FQ99</accession>
<evidence type="ECO:0000256" key="7">
    <source>
        <dbReference type="ARBA" id="ARBA00022763"/>
    </source>
</evidence>
<dbReference type="GO" id="GO:0016604">
    <property type="term" value="C:nuclear body"/>
    <property type="evidence" value="ECO:0000318"/>
    <property type="project" value="GO_Central"/>
</dbReference>
<dbReference type="STRING" id="6412.T1FQ99"/>
<feature type="compositionally biased region" description="Basic and acidic residues" evidence="16">
    <location>
        <begin position="1"/>
        <end position="11"/>
    </location>
</feature>
<name>T1FQ99_HELRO</name>
<dbReference type="GO" id="GO:0051301">
    <property type="term" value="P:cell division"/>
    <property type="evidence" value="ECO:0007669"/>
    <property type="project" value="UniProtKB-KW"/>
</dbReference>
<dbReference type="HOGENOM" id="CLU_674903_0_0_1"/>
<keyword evidence="6" id="KW-0132">Cell division</keyword>
<reference evidence="19" key="1">
    <citation type="submission" date="2012-12" db="EMBL/GenBank/DDBJ databases">
        <authorList>
            <person name="Hellsten U."/>
            <person name="Grimwood J."/>
            <person name="Chapman J.A."/>
            <person name="Shapiro H."/>
            <person name="Aerts A."/>
            <person name="Otillar R.P."/>
            <person name="Terry A.Y."/>
            <person name="Boore J.L."/>
            <person name="Simakov O."/>
            <person name="Marletaz F."/>
            <person name="Cho S.-J."/>
            <person name="Edsinger-Gonzales E."/>
            <person name="Havlak P."/>
            <person name="Kuo D.-H."/>
            <person name="Larsson T."/>
            <person name="Lv J."/>
            <person name="Arendt D."/>
            <person name="Savage R."/>
            <person name="Osoegawa K."/>
            <person name="de Jong P."/>
            <person name="Lindberg D.R."/>
            <person name="Seaver E.C."/>
            <person name="Weisblat D.A."/>
            <person name="Putnam N.H."/>
            <person name="Grigoriev I.V."/>
            <person name="Rokhsar D.S."/>
        </authorList>
    </citation>
    <scope>NUCLEOTIDE SEQUENCE</scope>
</reference>
<comment type="subcellular location">
    <subcellularLocation>
        <location evidence="2">Cytoplasm</location>
    </subcellularLocation>
    <subcellularLocation>
        <location evidence="1">Nucleus</location>
    </subcellularLocation>
</comment>
<dbReference type="GO" id="GO:0006302">
    <property type="term" value="P:double-strand break repair"/>
    <property type="evidence" value="ECO:0000318"/>
    <property type="project" value="GO_Central"/>
</dbReference>
<evidence type="ECO:0000256" key="14">
    <source>
        <dbReference type="ARBA" id="ARBA00030984"/>
    </source>
</evidence>
<dbReference type="OrthoDB" id="547311at2759"/>
<dbReference type="EMBL" id="KB096742">
    <property type="protein sequence ID" value="ESO02426.1"/>
    <property type="molecule type" value="Genomic_DNA"/>
</dbReference>
<evidence type="ECO:0000256" key="10">
    <source>
        <dbReference type="ARBA" id="ARBA00022853"/>
    </source>
</evidence>
<evidence type="ECO:0000313" key="18">
    <source>
        <dbReference type="EnsemblMetazoa" id="HelroP188701"/>
    </source>
</evidence>
<evidence type="ECO:0000256" key="3">
    <source>
        <dbReference type="ARBA" id="ARBA00010809"/>
    </source>
</evidence>
<dbReference type="EnsemblMetazoa" id="HelroT188701">
    <property type="protein sequence ID" value="HelroP188701"/>
    <property type="gene ID" value="HelroG188701"/>
</dbReference>
<keyword evidence="9" id="KW-0833">Ubl conjugation pathway</keyword>
<dbReference type="GO" id="GO:0007095">
    <property type="term" value="P:mitotic G2 DNA damage checkpoint signaling"/>
    <property type="evidence" value="ECO:0000318"/>
    <property type="project" value="GO_Central"/>
</dbReference>
<dbReference type="Proteomes" id="UP000015101">
    <property type="component" value="Unassembled WGS sequence"/>
</dbReference>
<reference evidence="17 19" key="2">
    <citation type="journal article" date="2013" name="Nature">
        <title>Insights into bilaterian evolution from three spiralian genomes.</title>
        <authorList>
            <person name="Simakov O."/>
            <person name="Marletaz F."/>
            <person name="Cho S.J."/>
            <person name="Edsinger-Gonzales E."/>
            <person name="Havlak P."/>
            <person name="Hellsten U."/>
            <person name="Kuo D.H."/>
            <person name="Larsson T."/>
            <person name="Lv J."/>
            <person name="Arendt D."/>
            <person name="Savage R."/>
            <person name="Osoegawa K."/>
            <person name="de Jong P."/>
            <person name="Grimwood J."/>
            <person name="Chapman J.A."/>
            <person name="Shapiro H."/>
            <person name="Aerts A."/>
            <person name="Otillar R.P."/>
            <person name="Terry A.Y."/>
            <person name="Boore J.L."/>
            <person name="Grigoriev I.V."/>
            <person name="Lindberg D.R."/>
            <person name="Seaver E.C."/>
            <person name="Weisblat D.A."/>
            <person name="Putnam N.H."/>
            <person name="Rokhsar D.S."/>
        </authorList>
    </citation>
    <scope>NUCLEOTIDE SEQUENCE</scope>
</reference>
<dbReference type="CTD" id="20210996"/>
<evidence type="ECO:0000256" key="4">
    <source>
        <dbReference type="ARBA" id="ARBA00019437"/>
    </source>
</evidence>
<keyword evidence="8" id="KW-0498">Mitosis</keyword>
<dbReference type="GO" id="GO:0070531">
    <property type="term" value="C:BRCA1-A complex"/>
    <property type="evidence" value="ECO:0000318"/>
    <property type="project" value="GO_Central"/>
</dbReference>
<feature type="compositionally biased region" description="Low complexity" evidence="16">
    <location>
        <begin position="45"/>
        <end position="55"/>
    </location>
</feature>
<evidence type="ECO:0000256" key="6">
    <source>
        <dbReference type="ARBA" id="ARBA00022618"/>
    </source>
</evidence>
<keyword evidence="19" id="KW-1185">Reference proteome</keyword>
<keyword evidence="12" id="KW-0539">Nucleus</keyword>
<evidence type="ECO:0000256" key="2">
    <source>
        <dbReference type="ARBA" id="ARBA00004496"/>
    </source>
</evidence>
<organism evidence="18 19">
    <name type="scientific">Helobdella robusta</name>
    <name type="common">Californian leech</name>
    <dbReference type="NCBI Taxonomy" id="6412"/>
    <lineage>
        <taxon>Eukaryota</taxon>
        <taxon>Metazoa</taxon>
        <taxon>Spiralia</taxon>
        <taxon>Lophotrochozoa</taxon>
        <taxon>Annelida</taxon>
        <taxon>Clitellata</taxon>
        <taxon>Hirudinea</taxon>
        <taxon>Rhynchobdellida</taxon>
        <taxon>Glossiphoniidae</taxon>
        <taxon>Helobdella</taxon>
    </lineage>
</organism>
<proteinExistence type="inferred from homology"/>
<dbReference type="InterPro" id="IPR026126">
    <property type="entry name" value="BABAM1"/>
</dbReference>
<evidence type="ECO:0000256" key="9">
    <source>
        <dbReference type="ARBA" id="ARBA00022786"/>
    </source>
</evidence>
<evidence type="ECO:0000256" key="13">
    <source>
        <dbReference type="ARBA" id="ARBA00023306"/>
    </source>
</evidence>
<dbReference type="SUPFAM" id="SSF53300">
    <property type="entry name" value="vWA-like"/>
    <property type="match status" value="1"/>
</dbReference>
<dbReference type="GO" id="GO:0045739">
    <property type="term" value="P:positive regulation of DNA repair"/>
    <property type="evidence" value="ECO:0007669"/>
    <property type="project" value="InterPro"/>
</dbReference>
<evidence type="ECO:0000256" key="16">
    <source>
        <dbReference type="SAM" id="MobiDB-lite"/>
    </source>
</evidence>
<dbReference type="RefSeq" id="XP_009019834.1">
    <property type="nucleotide sequence ID" value="XM_009021586.1"/>
</dbReference>
<dbReference type="GO" id="GO:0070552">
    <property type="term" value="C:BRISC complex"/>
    <property type="evidence" value="ECO:0000318"/>
    <property type="project" value="GO_Central"/>
</dbReference>
<feature type="region of interest" description="Disordered" evidence="16">
    <location>
        <begin position="85"/>
        <end position="163"/>
    </location>
</feature>
<keyword evidence="7" id="KW-0227">DNA damage</keyword>
<evidence type="ECO:0000256" key="5">
    <source>
        <dbReference type="ARBA" id="ARBA00022490"/>
    </source>
</evidence>
<evidence type="ECO:0000256" key="8">
    <source>
        <dbReference type="ARBA" id="ARBA00022776"/>
    </source>
</evidence>
<dbReference type="InParanoid" id="T1FQ99"/>
<feature type="region of interest" description="Disordered" evidence="16">
    <location>
        <begin position="1"/>
        <end position="73"/>
    </location>
</feature>
<dbReference type="InterPro" id="IPR036465">
    <property type="entry name" value="vWFA_dom_sf"/>
</dbReference>
<dbReference type="eggNOG" id="ENOG502QPZP">
    <property type="taxonomic scope" value="Eukaryota"/>
</dbReference>
<keyword evidence="10" id="KW-0156">Chromatin regulator</keyword>
<evidence type="ECO:0000256" key="11">
    <source>
        <dbReference type="ARBA" id="ARBA00023204"/>
    </source>
</evidence>
<sequence>MEFSSPKDEKRKRVGSQQQRANISSSSSSSSAPNPNGNINKDKPNNSSFNSLPSSATTIKRPPPNTDKLENDFLTDYQFQNIFDFPRKQKEKDSSREKPSTSSSFSSHSESQILLKKNDSAKENLPSTSHHSTVRKREPTDNPNSSCEDGVADATENVPRRSGSYSLPMSLSFGSNVKKVSRTVPAINCKEKIIFCIDISKEMFHTTFNDDQPVNTPPFIQYLKKAMHIFMVNKSRINKLHEYSIILLSKTALWVTDFTSDIFRILDMLKELPESDAVELDVNSIFQTIQKRITMNQESIDEMKTPAYVYRAILIYARQFHIPAIDLVHNEFFQKSEQFVMDVIYLYNETINDNNSTQIFKNLCTLDFQGVSYIMGASKPAELYKCFSQMLGHPYQRPIQKDAHLRIN</sequence>
<dbReference type="PANTHER" id="PTHR15660">
    <property type="entry name" value="BRISC AND BRCA1-A COMPLEX MEMBER 1"/>
    <property type="match status" value="1"/>
</dbReference>
<dbReference type="KEGG" id="hro:HELRODRAFT_188701"/>
<comment type="similarity">
    <text evidence="3">Belongs to the BABAM1 family.</text>
</comment>
<feature type="compositionally biased region" description="Low complexity" evidence="16">
    <location>
        <begin position="100"/>
        <end position="111"/>
    </location>
</feature>
<evidence type="ECO:0000256" key="1">
    <source>
        <dbReference type="ARBA" id="ARBA00004123"/>
    </source>
</evidence>
<protein>
    <recommendedName>
        <fullName evidence="4">BRISC and BRCA1-A complex member 1</fullName>
    </recommendedName>
    <alternativeName>
        <fullName evidence="14">Mediator of RAP80 interactions and targeting subunit of 40 kDa</fullName>
    </alternativeName>
    <alternativeName>
        <fullName evidence="15">New component of the BRCA1-A complex</fullName>
    </alternativeName>
</protein>
<dbReference type="GeneID" id="20210996"/>
<evidence type="ECO:0000313" key="19">
    <source>
        <dbReference type="Proteomes" id="UP000015101"/>
    </source>
</evidence>
<evidence type="ECO:0000256" key="12">
    <source>
        <dbReference type="ARBA" id="ARBA00023242"/>
    </source>
</evidence>
<feature type="compositionally biased region" description="Basic and acidic residues" evidence="16">
    <location>
        <begin position="85"/>
        <end position="99"/>
    </location>
</feature>
<gene>
    <name evidence="18" type="primary">20210996</name>
    <name evidence="17" type="ORF">HELRODRAFT_188701</name>
</gene>
<keyword evidence="11" id="KW-0234">DNA repair</keyword>
<dbReference type="AlphaFoldDB" id="T1FQ99"/>
<reference evidence="18" key="3">
    <citation type="submission" date="2015-06" db="UniProtKB">
        <authorList>
            <consortium name="EnsemblMetazoa"/>
        </authorList>
    </citation>
    <scope>IDENTIFICATION</scope>
</reference>
<keyword evidence="13" id="KW-0131">Cell cycle</keyword>
<evidence type="ECO:0000313" key="17">
    <source>
        <dbReference type="EMBL" id="ESO02426.1"/>
    </source>
</evidence>
<dbReference type="GO" id="GO:0006325">
    <property type="term" value="P:chromatin organization"/>
    <property type="evidence" value="ECO:0007669"/>
    <property type="project" value="UniProtKB-KW"/>
</dbReference>
<dbReference type="GO" id="GO:0005737">
    <property type="term" value="C:cytoplasm"/>
    <property type="evidence" value="ECO:0007669"/>
    <property type="project" value="UniProtKB-SubCell"/>
</dbReference>